<proteinExistence type="predicted"/>
<protein>
    <submittedName>
        <fullName evidence="8">MFS family permease</fullName>
    </submittedName>
</protein>
<dbReference type="RefSeq" id="WP_183547966.1">
    <property type="nucleotide sequence ID" value="NZ_BMQT01000005.1"/>
</dbReference>
<comment type="caution">
    <text evidence="8">The sequence shown here is derived from an EMBL/GenBank/DDBJ whole genome shotgun (WGS) entry which is preliminary data.</text>
</comment>
<dbReference type="AlphaFoldDB" id="A0A7W5F9Z2"/>
<evidence type="ECO:0000256" key="5">
    <source>
        <dbReference type="ARBA" id="ARBA00022989"/>
    </source>
</evidence>
<dbReference type="Pfam" id="PF05977">
    <property type="entry name" value="MFS_3"/>
    <property type="match status" value="1"/>
</dbReference>
<evidence type="ECO:0000313" key="9">
    <source>
        <dbReference type="Proteomes" id="UP000577707"/>
    </source>
</evidence>
<dbReference type="InterPro" id="IPR036259">
    <property type="entry name" value="MFS_trans_sf"/>
</dbReference>
<organism evidence="8 9">
    <name type="scientific">Nocardioides albus</name>
    <dbReference type="NCBI Taxonomy" id="1841"/>
    <lineage>
        <taxon>Bacteria</taxon>
        <taxon>Bacillati</taxon>
        <taxon>Actinomycetota</taxon>
        <taxon>Actinomycetes</taxon>
        <taxon>Propionibacteriales</taxon>
        <taxon>Nocardioidaceae</taxon>
        <taxon>Nocardioides</taxon>
    </lineage>
</organism>
<evidence type="ECO:0000256" key="3">
    <source>
        <dbReference type="ARBA" id="ARBA00022475"/>
    </source>
</evidence>
<keyword evidence="5 7" id="KW-1133">Transmembrane helix</keyword>
<feature type="transmembrane region" description="Helical" evidence="7">
    <location>
        <begin position="259"/>
        <end position="276"/>
    </location>
</feature>
<comment type="subcellular location">
    <subcellularLocation>
        <location evidence="1">Cell inner membrane</location>
        <topology evidence="1">Multi-pass membrane protein</topology>
    </subcellularLocation>
</comment>
<dbReference type="GO" id="GO:0005886">
    <property type="term" value="C:plasma membrane"/>
    <property type="evidence" value="ECO:0007669"/>
    <property type="project" value="UniProtKB-SubCell"/>
</dbReference>
<evidence type="ECO:0000256" key="6">
    <source>
        <dbReference type="ARBA" id="ARBA00023136"/>
    </source>
</evidence>
<dbReference type="EMBL" id="JACHXG010000007">
    <property type="protein sequence ID" value="MBB3090728.1"/>
    <property type="molecule type" value="Genomic_DNA"/>
</dbReference>
<feature type="transmembrane region" description="Helical" evidence="7">
    <location>
        <begin position="49"/>
        <end position="70"/>
    </location>
</feature>
<feature type="transmembrane region" description="Helical" evidence="7">
    <location>
        <begin position="82"/>
        <end position="105"/>
    </location>
</feature>
<feature type="transmembrane region" description="Helical" evidence="7">
    <location>
        <begin position="111"/>
        <end position="133"/>
    </location>
</feature>
<dbReference type="SUPFAM" id="SSF103473">
    <property type="entry name" value="MFS general substrate transporter"/>
    <property type="match status" value="1"/>
</dbReference>
<dbReference type="Proteomes" id="UP000577707">
    <property type="component" value="Unassembled WGS sequence"/>
</dbReference>
<keyword evidence="2" id="KW-0813">Transport</keyword>
<keyword evidence="4 7" id="KW-0812">Transmembrane</keyword>
<name>A0A7W5F9Z2_9ACTN</name>
<dbReference type="PANTHER" id="PTHR23513">
    <property type="entry name" value="INTEGRAL MEMBRANE EFFLUX PROTEIN-RELATED"/>
    <property type="match status" value="1"/>
</dbReference>
<feature type="transmembrane region" description="Helical" evidence="7">
    <location>
        <begin position="222"/>
        <end position="247"/>
    </location>
</feature>
<evidence type="ECO:0000256" key="2">
    <source>
        <dbReference type="ARBA" id="ARBA00022448"/>
    </source>
</evidence>
<dbReference type="Gene3D" id="1.20.1250.20">
    <property type="entry name" value="MFS general substrate transporter like domains"/>
    <property type="match status" value="1"/>
</dbReference>
<feature type="transmembrane region" description="Helical" evidence="7">
    <location>
        <begin position="21"/>
        <end position="43"/>
    </location>
</feature>
<feature type="transmembrane region" description="Helical" evidence="7">
    <location>
        <begin position="288"/>
        <end position="321"/>
    </location>
</feature>
<keyword evidence="6 7" id="KW-0472">Membrane</keyword>
<evidence type="ECO:0000256" key="7">
    <source>
        <dbReference type="SAM" id="Phobius"/>
    </source>
</evidence>
<gene>
    <name evidence="8" type="ORF">FHS12_003686</name>
</gene>
<evidence type="ECO:0000256" key="4">
    <source>
        <dbReference type="ARBA" id="ARBA00022692"/>
    </source>
</evidence>
<sequence length="410" mass="41572">MRHLLIDITPLRTSQAYRRFFIGRAVSALGGQISVVAVMFQVWETTHSPFWSGSVAFAQLVPMLVAGLWGGAVADRADRRSILMATNLIQLVLALLLTAQALWLGTSPASLGPVLVLVALMATAGSIAAPAGMGVIPRLLPAAQVAAGLALNRLSFQGSMLLGPALGGLIIGYAGLEIAYAVDALTFVVGFLGVAGLPRLAPVTRTNGGGVLEGLRFAATQPVVRGVLLVDLAATVLAMPVSLFPLINEERFGGDPRTLGLFLTAIAVGGVAASLVSGSFTRRSRPGVITIAAAAVWGASLGAVGLATSAWLCLALLAIAGAADSVSVVTRGTLIQLAVPDDLRGRTAAIEMIVGAGGPEVGNLRGGAVAQLTSGSFALVSGGITCLLALAAVGATSRQMLAFRTDRAAA</sequence>
<evidence type="ECO:0000256" key="1">
    <source>
        <dbReference type="ARBA" id="ARBA00004429"/>
    </source>
</evidence>
<feature type="transmembrane region" description="Helical" evidence="7">
    <location>
        <begin position="377"/>
        <end position="397"/>
    </location>
</feature>
<feature type="transmembrane region" description="Helical" evidence="7">
    <location>
        <begin position="180"/>
        <end position="201"/>
    </location>
</feature>
<accession>A0A7W5F9Z2</accession>
<feature type="transmembrane region" description="Helical" evidence="7">
    <location>
        <begin position="154"/>
        <end position="174"/>
    </location>
</feature>
<keyword evidence="3" id="KW-1003">Cell membrane</keyword>
<dbReference type="PANTHER" id="PTHR23513:SF9">
    <property type="entry name" value="ENTEROBACTIN EXPORTER ENTS"/>
    <property type="match status" value="1"/>
</dbReference>
<dbReference type="CDD" id="cd06173">
    <property type="entry name" value="MFS_MefA_like"/>
    <property type="match status" value="1"/>
</dbReference>
<reference evidence="8 9" key="1">
    <citation type="submission" date="2020-08" db="EMBL/GenBank/DDBJ databases">
        <title>Genomic Encyclopedia of Type Strains, Phase III (KMG-III): the genomes of soil and plant-associated and newly described type strains.</title>
        <authorList>
            <person name="Whitman W."/>
        </authorList>
    </citation>
    <scope>NUCLEOTIDE SEQUENCE [LARGE SCALE GENOMIC DNA]</scope>
    <source>
        <strain evidence="8 9">CECT 3302</strain>
    </source>
</reference>
<dbReference type="InterPro" id="IPR010290">
    <property type="entry name" value="TM_effector"/>
</dbReference>
<evidence type="ECO:0000313" key="8">
    <source>
        <dbReference type="EMBL" id="MBB3090728.1"/>
    </source>
</evidence>
<keyword evidence="9" id="KW-1185">Reference proteome</keyword>